<name>A0A1F6FH30_9BACT</name>
<protein>
    <submittedName>
        <fullName evidence="1">Uncharacterized protein</fullName>
    </submittedName>
</protein>
<evidence type="ECO:0000313" key="2">
    <source>
        <dbReference type="Proteomes" id="UP000177325"/>
    </source>
</evidence>
<accession>A0A1F6FH30</accession>
<proteinExistence type="predicted"/>
<sequence>MEFFVQIDAHDVMNGIDGNFHSPARDFEKLPATSGDLLLYLGVGICHRSGGKFVVHQTNQGIITMKFDDFVPGITLGIQPAWYPFLKDRILSTCADASYGAGQALRVVESVSYMSAKARIRNVKMPWANEIAFVVKIIAEGPTSFSDARVLHDRILKGDY</sequence>
<evidence type="ECO:0000313" key="1">
    <source>
        <dbReference type="EMBL" id="OGG85162.1"/>
    </source>
</evidence>
<gene>
    <name evidence="1" type="ORF">A3G90_03845</name>
</gene>
<dbReference type="EMBL" id="MFMM01000001">
    <property type="protein sequence ID" value="OGG85162.1"/>
    <property type="molecule type" value="Genomic_DNA"/>
</dbReference>
<dbReference type="Proteomes" id="UP000177325">
    <property type="component" value="Unassembled WGS sequence"/>
</dbReference>
<reference evidence="1 2" key="1">
    <citation type="journal article" date="2016" name="Nat. Commun.">
        <title>Thousands of microbial genomes shed light on interconnected biogeochemical processes in an aquifer system.</title>
        <authorList>
            <person name="Anantharaman K."/>
            <person name="Brown C.T."/>
            <person name="Hug L.A."/>
            <person name="Sharon I."/>
            <person name="Castelle C.J."/>
            <person name="Probst A.J."/>
            <person name="Thomas B.C."/>
            <person name="Singh A."/>
            <person name="Wilkins M.J."/>
            <person name="Karaoz U."/>
            <person name="Brodie E.L."/>
            <person name="Williams K.H."/>
            <person name="Hubbard S.S."/>
            <person name="Banfield J.F."/>
        </authorList>
    </citation>
    <scope>NUCLEOTIDE SEQUENCE [LARGE SCALE GENOMIC DNA]</scope>
</reference>
<dbReference type="AlphaFoldDB" id="A0A1F6FH30"/>
<comment type="caution">
    <text evidence="1">The sequence shown here is derived from an EMBL/GenBank/DDBJ whole genome shotgun (WGS) entry which is preliminary data.</text>
</comment>
<organism evidence="1 2">
    <name type="scientific">Candidatus Kaiserbacteria bacterium RIFCSPLOWO2_12_FULL_45_26</name>
    <dbReference type="NCBI Taxonomy" id="1798525"/>
    <lineage>
        <taxon>Bacteria</taxon>
        <taxon>Candidatus Kaiseribacteriota</taxon>
    </lineage>
</organism>